<reference evidence="3" key="2">
    <citation type="submission" date="2025-08" db="UniProtKB">
        <authorList>
            <consortium name="Ensembl"/>
        </authorList>
    </citation>
    <scope>IDENTIFICATION</scope>
</reference>
<dbReference type="GO" id="GO:0006508">
    <property type="term" value="P:proteolysis"/>
    <property type="evidence" value="ECO:0007669"/>
    <property type="project" value="InterPro"/>
</dbReference>
<dbReference type="SUPFAM" id="SSF56672">
    <property type="entry name" value="DNA/RNA polymerases"/>
    <property type="match status" value="1"/>
</dbReference>
<dbReference type="PROSITE" id="PS50175">
    <property type="entry name" value="ASP_PROT_RETROV"/>
    <property type="match status" value="1"/>
</dbReference>
<reference evidence="4" key="1">
    <citation type="journal article" date="2017" name="PLoS ONE">
        <title>The Agassiz's desert tortoise genome provides a resource for the conservation of a threatened species.</title>
        <authorList>
            <person name="Tollis M."/>
            <person name="DeNardo D.F."/>
            <person name="Cornelius J.A."/>
            <person name="Dolby G.A."/>
            <person name="Edwards T."/>
            <person name="Henen B.T."/>
            <person name="Karl A.E."/>
            <person name="Murphy R.W."/>
            <person name="Kusumi K."/>
        </authorList>
    </citation>
    <scope>NUCLEOTIDE SEQUENCE [LARGE SCALE GENOMIC DNA]</scope>
</reference>
<dbReference type="Ensembl" id="ENSGAGT00000003646.1">
    <property type="protein sequence ID" value="ENSGAGP00000003167.1"/>
    <property type="gene ID" value="ENSGAGG00000002556.1"/>
</dbReference>
<dbReference type="STRING" id="38772.ENSGAGP00000003167"/>
<keyword evidence="1" id="KW-0378">Hydrolase</keyword>
<dbReference type="GO" id="GO:0004190">
    <property type="term" value="F:aspartic-type endopeptidase activity"/>
    <property type="evidence" value="ECO:0007669"/>
    <property type="project" value="InterPro"/>
</dbReference>
<organism evidence="3 4">
    <name type="scientific">Gopherus agassizii</name>
    <name type="common">Agassiz's desert tortoise</name>
    <dbReference type="NCBI Taxonomy" id="38772"/>
    <lineage>
        <taxon>Eukaryota</taxon>
        <taxon>Metazoa</taxon>
        <taxon>Chordata</taxon>
        <taxon>Craniata</taxon>
        <taxon>Vertebrata</taxon>
        <taxon>Euteleostomi</taxon>
        <taxon>Archelosauria</taxon>
        <taxon>Testudinata</taxon>
        <taxon>Testudines</taxon>
        <taxon>Cryptodira</taxon>
        <taxon>Durocryptodira</taxon>
        <taxon>Testudinoidea</taxon>
        <taxon>Testudinidae</taxon>
        <taxon>Gopherus</taxon>
    </lineage>
</organism>
<dbReference type="SUPFAM" id="SSF50630">
    <property type="entry name" value="Acid proteases"/>
    <property type="match status" value="1"/>
</dbReference>
<dbReference type="Gene3D" id="3.10.10.10">
    <property type="entry name" value="HIV Type 1 Reverse Transcriptase, subunit A, domain 1"/>
    <property type="match status" value="1"/>
</dbReference>
<sequence length="260" mass="27437">MGASLSAVHTTDLPEVPRSGKTVSAVGITGVPTPYPLSKPLPVQVGPLSADHAFLLSDSTPVNLLGRDLLCKLGCTIYCSPDGVYLQIPQSSLSDSVASLLSETSLSTPVPCCPLVPSLEHLISQVPSSLWPTHPSEVGRLNTDPVCITVDSSKPLPRLSQYPLNPEAEAGIAPVITALQEQGIIVPCSSPCNTPILPVRKADSKSWRFVHDLRAINRIVIPAFPVVPNPATILASIPPAATHFTVIDLCSTFFSVPVHP</sequence>
<protein>
    <recommendedName>
        <fullName evidence="2">Peptidase A2 domain-containing protein</fullName>
    </recommendedName>
</protein>
<dbReference type="InterPro" id="IPR043502">
    <property type="entry name" value="DNA/RNA_pol_sf"/>
</dbReference>
<dbReference type="InterPro" id="IPR051320">
    <property type="entry name" value="Viral_Replic_Matur_Polypro"/>
</dbReference>
<dbReference type="Pfam" id="PF00077">
    <property type="entry name" value="RVP"/>
    <property type="match status" value="1"/>
</dbReference>
<accession>A0A452GN75</accession>
<dbReference type="Proteomes" id="UP000291020">
    <property type="component" value="Unassembled WGS sequence"/>
</dbReference>
<dbReference type="InterPro" id="IPR001995">
    <property type="entry name" value="Peptidase_A2_cat"/>
</dbReference>
<dbReference type="InterPro" id="IPR018061">
    <property type="entry name" value="Retropepsins"/>
</dbReference>
<proteinExistence type="predicted"/>
<evidence type="ECO:0000256" key="1">
    <source>
        <dbReference type="ARBA" id="ARBA00022801"/>
    </source>
</evidence>
<evidence type="ECO:0000259" key="2">
    <source>
        <dbReference type="PROSITE" id="PS50175"/>
    </source>
</evidence>
<evidence type="ECO:0000313" key="3">
    <source>
        <dbReference type="Ensembl" id="ENSGAGP00000003167.1"/>
    </source>
</evidence>
<dbReference type="PANTHER" id="PTHR33064">
    <property type="entry name" value="POL PROTEIN"/>
    <property type="match status" value="1"/>
</dbReference>
<name>A0A452GN75_9SAUR</name>
<keyword evidence="4" id="KW-1185">Reference proteome</keyword>
<feature type="domain" description="Peptidase A2" evidence="2">
    <location>
        <begin position="1"/>
        <end position="69"/>
    </location>
</feature>
<evidence type="ECO:0000313" key="4">
    <source>
        <dbReference type="Proteomes" id="UP000291020"/>
    </source>
</evidence>
<dbReference type="PANTHER" id="PTHR33064:SF29">
    <property type="entry name" value="PEPTIDASE A2 DOMAIN-CONTAINING PROTEIN-RELATED"/>
    <property type="match status" value="1"/>
</dbReference>
<dbReference type="Gene3D" id="2.40.70.10">
    <property type="entry name" value="Acid Proteases"/>
    <property type="match status" value="1"/>
</dbReference>
<dbReference type="AlphaFoldDB" id="A0A452GN75"/>
<dbReference type="InterPro" id="IPR021109">
    <property type="entry name" value="Peptidase_aspartic_dom_sf"/>
</dbReference>
<reference evidence="3" key="3">
    <citation type="submission" date="2025-09" db="UniProtKB">
        <authorList>
            <consortium name="Ensembl"/>
        </authorList>
    </citation>
    <scope>IDENTIFICATION</scope>
</reference>